<evidence type="ECO:0000313" key="7">
    <source>
        <dbReference type="Proteomes" id="UP000186817"/>
    </source>
</evidence>
<feature type="region of interest" description="Disordered" evidence="3">
    <location>
        <begin position="229"/>
        <end position="285"/>
    </location>
</feature>
<dbReference type="Gene3D" id="1.10.287.110">
    <property type="entry name" value="DnaJ domain"/>
    <property type="match status" value="1"/>
</dbReference>
<dbReference type="PROSITE" id="PS51746">
    <property type="entry name" value="PPM_2"/>
    <property type="match status" value="1"/>
</dbReference>
<evidence type="ECO:0000256" key="2">
    <source>
        <dbReference type="PROSITE-ProRule" id="PRU00708"/>
    </source>
</evidence>
<dbReference type="InterPro" id="IPR001932">
    <property type="entry name" value="PPM-type_phosphatase-like_dom"/>
</dbReference>
<keyword evidence="1" id="KW-0677">Repeat</keyword>
<feature type="compositionally biased region" description="Basic and acidic residues" evidence="3">
    <location>
        <begin position="2069"/>
        <end position="2085"/>
    </location>
</feature>
<dbReference type="InterPro" id="IPR001623">
    <property type="entry name" value="DnaJ_domain"/>
</dbReference>
<dbReference type="SMART" id="SM00271">
    <property type="entry name" value="DnaJ"/>
    <property type="match status" value="1"/>
</dbReference>
<keyword evidence="7" id="KW-1185">Reference proteome</keyword>
<feature type="region of interest" description="Disordered" evidence="3">
    <location>
        <begin position="2648"/>
        <end position="2689"/>
    </location>
</feature>
<evidence type="ECO:0000256" key="1">
    <source>
        <dbReference type="ARBA" id="ARBA00022737"/>
    </source>
</evidence>
<dbReference type="PANTHER" id="PTHR47942:SF63">
    <property type="entry name" value="PENTATRICOPEPTIDE REPEAT-CONTAINING PROTEIN"/>
    <property type="match status" value="1"/>
</dbReference>
<dbReference type="SUPFAM" id="SSF46565">
    <property type="entry name" value="Chaperone J-domain"/>
    <property type="match status" value="1"/>
</dbReference>
<dbReference type="CDD" id="cd06257">
    <property type="entry name" value="DnaJ"/>
    <property type="match status" value="1"/>
</dbReference>
<proteinExistence type="predicted"/>
<evidence type="ECO:0000259" key="5">
    <source>
        <dbReference type="PROSITE" id="PS51746"/>
    </source>
</evidence>
<gene>
    <name evidence="6" type="ORF">AK812_SmicGene31470</name>
</gene>
<evidence type="ECO:0000313" key="6">
    <source>
        <dbReference type="EMBL" id="OLP87317.1"/>
    </source>
</evidence>
<evidence type="ECO:0000256" key="3">
    <source>
        <dbReference type="SAM" id="MobiDB-lite"/>
    </source>
</evidence>
<feature type="domain" description="J" evidence="4">
    <location>
        <begin position="1586"/>
        <end position="1680"/>
    </location>
</feature>
<feature type="repeat" description="PPR" evidence="2">
    <location>
        <begin position="1043"/>
        <end position="1077"/>
    </location>
</feature>
<dbReference type="SUPFAM" id="SSF81606">
    <property type="entry name" value="PP2C-like"/>
    <property type="match status" value="1"/>
</dbReference>
<dbReference type="EMBL" id="LSRX01000867">
    <property type="protein sequence ID" value="OLP87317.1"/>
    <property type="molecule type" value="Genomic_DNA"/>
</dbReference>
<dbReference type="OrthoDB" id="441022at2759"/>
<dbReference type="Gene3D" id="3.60.40.10">
    <property type="entry name" value="PPM-type phosphatase domain"/>
    <property type="match status" value="2"/>
</dbReference>
<dbReference type="Proteomes" id="UP000186817">
    <property type="component" value="Unassembled WGS sequence"/>
</dbReference>
<feature type="compositionally biased region" description="Low complexity" evidence="3">
    <location>
        <begin position="2664"/>
        <end position="2680"/>
    </location>
</feature>
<feature type="compositionally biased region" description="Low complexity" evidence="3">
    <location>
        <begin position="276"/>
        <end position="285"/>
    </location>
</feature>
<dbReference type="PANTHER" id="PTHR47942">
    <property type="entry name" value="TETRATRICOPEPTIDE REPEAT (TPR)-LIKE SUPERFAMILY PROTEIN-RELATED"/>
    <property type="match status" value="1"/>
</dbReference>
<dbReference type="PROSITE" id="PS51375">
    <property type="entry name" value="PPR"/>
    <property type="match status" value="1"/>
</dbReference>
<feature type="domain" description="PPM-type phosphatase" evidence="5">
    <location>
        <begin position="1366"/>
        <end position="1849"/>
    </location>
</feature>
<feature type="region of interest" description="Disordered" evidence="3">
    <location>
        <begin position="2069"/>
        <end position="2095"/>
    </location>
</feature>
<organism evidence="6 7">
    <name type="scientific">Symbiodinium microadriaticum</name>
    <name type="common">Dinoflagellate</name>
    <name type="synonym">Zooxanthella microadriatica</name>
    <dbReference type="NCBI Taxonomy" id="2951"/>
    <lineage>
        <taxon>Eukaryota</taxon>
        <taxon>Sar</taxon>
        <taxon>Alveolata</taxon>
        <taxon>Dinophyceae</taxon>
        <taxon>Suessiales</taxon>
        <taxon>Symbiodiniaceae</taxon>
        <taxon>Symbiodinium</taxon>
    </lineage>
</organism>
<dbReference type="Gene3D" id="1.25.40.10">
    <property type="entry name" value="Tetratricopeptide repeat domain"/>
    <property type="match status" value="2"/>
</dbReference>
<dbReference type="InterPro" id="IPR051222">
    <property type="entry name" value="PPR/CCM1_RNA-binding"/>
</dbReference>
<dbReference type="Pfam" id="PF01535">
    <property type="entry name" value="PPR"/>
    <property type="match status" value="1"/>
</dbReference>
<feature type="compositionally biased region" description="Basic and acidic residues" evidence="3">
    <location>
        <begin position="1"/>
        <end position="10"/>
    </location>
</feature>
<dbReference type="InterPro" id="IPR036869">
    <property type="entry name" value="J_dom_sf"/>
</dbReference>
<sequence length="2750" mass="301479">MTDNKREGARWEASAASGGEDHKPRADTASTAVVSSSAGHTSTSLEGVESVAWESLAFRQDLWPLRSYAHHPEDIPLISKFLELTPLTSIVPAAGKLLLRVLRFLHMCDYRLEDICAILAHASAYFMDVYSQCAGMQATEVGHILATLIFIAHCYVQDETCPLNIWQKHLFKKYCSLKVLNMAVIRLLEIRSWLNARRQLRLPQDDLWKRLEALASSIATCTSIDTSFGRPPPLSSGSPTAPQAQIAGGDDRREGRGYDSSQRTGERPLASSSLHGNGASGNRSAGASVFASIARRTLSRIRATEDRARDLSSRLQSMPPICKYKGFIPASRELCGETFTQQCLSARETPRTAGGGTPFEAWAKTGVGAAGRIVCQGKGLRVDLQEQHAAEQCRAGLATIMSARDKRAPFLLSGNRQPRNQAIQLSYNPGSQRTRADATCMEAAGAVSFCRRFDQFRQENYRRAIFEAIRNNEMSAGRQPPCSSREVKGEAVWPSTHPGGPATMACQFSEGWSGTPMWQLAQGREETMRKEREAREAQAGDVLEIDNEAAGFRSVLYVSRMVGDKYDDSKVRGPRRKTRAQAIKDGLSLRNACRDAPKDAKLEAAQRRSVELMYTFWKPEELPKEDFDFEESVEKPMRSTVYTVSSSTPKKGVGHGSIKNVLFDSAESRSGEIFCRGSNVSSEHWSVRNELLKFSNKMLSKQCEVADAAAVIEKVRVCDPVFGEGRPVTMKKRPALMQQASAEKQTQKMVAAEVEALAPFPPIMLQGYLSMNFGSANNAGDEVQVPQCTLTVKAESREGGPKGIKEVPMDKLAQTLTLHFPDTTNEKCTHTVNKPHGGCAWQESRAETVGSESVTSPLVPEAMFVRRTLQLRGRRRFSQTLSRWQHFLDELDGQVANDGFPASDLPSCSRAVQSCGRAKRWDYALQLLSSVQDRIDSMFCTTVIGACRHAAAWEPALAMLHQLETGAFGIQPTVHHYGAVASCLEFVKNWEKALALMRSLQSRGLMPSVQFCGAIITACEKSCQWERALSLLRRMGELSAGPDVMAFNTSIAACGKGRRWKDAVLLLAEMSSSELLPSVVTNSIVMSALERSRQWMLAVMIMDGILARGLEADYITWNSVISACESGSQWAQALRMLHRARLCFVADPSGMPQKLKRGTNSVISACGKASRWPLGVQLLRMMREDGPDGTQDHVKQPAMDMDILCFNSLLLHMNGAHWKTAACLLQEMVLLELSADLTTYRGCTIAFQEGACHSGFYYQIAQSAVELPRALRSVERFRQEEHAIEVALTASRLRGLHCLPLQADRMIQRVVEAPARASLSLLSLRSEFFRHCSAPMAFDPVKGRYLKIDAETNSYIDCDVPHDPIEYSVSVSVGASLVGQTDEDLNAPDRPRTMLLKELVKTGAAMKTPLFFLDQPAACFAMFDGVRGGAAAEWCSKHLHTKLLPQLSASITYWHDADLRGLLRSILSELDVQLVQQAGCCWEGVSIAVALLLGDRLVVASLGGTHALVAAPDGRWRSLDGRHVASSAEEQARSKALGAEIVGEEKGKGVVGAPFVQKAVKARDWQVVEDATAEEEVARVLDRTSDCFATLGLGPEDKIDGKAARSCYKKLALKVHPDKAPEELKARAKAAFEKVEKAAADVEAFCETDVEATECLHRILHAAGPKRASMLRATAFDVLGISEDCSLEEAGRQGRDLRETIMKLGMLTGGNYGHPDQAEAVRMIEEAAEAIAEPAALTASKGGGSFSSLKPIQVTRALGLRDLKLPRKIVSSEPQIDVIQLEALGSHHLVLLSSGATSLSDQEVIERIRGFSGQPKAGSLLVAADAAAKNAAQSITGPQRFGCCIVGVFEVGSGYVEPAAKKAKKDGGDKVRCRHILLKHKDLKQKMDPQAHLRSKGACRGFTLACECMASDSAEDPEVVPYQFACGCRRIVWAAAREAALASSSVAASHWQSICHDIPQEWSMTKEAAVQCMHATEERWPDWVEMVEELSSSAVEVALSGQFEKKADFGVVGRRGPGFWLEVYDFGGDEGPTEPPIPDSPSLECLGGEGAASEQEASFQMAVWNLLHDAPEKPPSEDDLLHDAPEEPPIEDEPQGCLPDSILEEELERAWYSQAEDTEVKRSSSTWEVVSSQEVDLQSLPEPGGIRILPTPSKVVSSQLEASSEWRRAEFADGVSYKRRCLQAPKLPWEVGVWSQIFSSSSSRDRGYSSLLPSIGVEDVRTPEETAPGLETAEIPSVVRRRLRTFRLERPEDDRRDLALQKLRRIILYDPSTSELGKSVAAEAQVLGDDSTLSKSFTCAFASKATGTLSKRAFSLARFSTWMLEVEKESPLRASDWQLFKYVLFLEQKFTGALSGQHFVEAVRFLDSIVHFTVMKVEAVLSSRVLGQARMMKSQKNFLKQRPPLKVKQLMALEQMMMECDSRWGCILGHLLLCAHACARWSDVQRVRRVWVEVDESSEVHLIHAETAGIKNATTAEAKARLLPLVGLGLGVSGSPWAQAWMEARDAEGLQTGPTFITPTWCERLGRWGSEEMGSSEGTAYLREALILAGTEESEARECGTHSLKATLLTWTSQNILFPFNDVEQRALGHHLDAHAKSQVTYSRNYFIKLYGKVLSVTRAIQSGQYNPDMTAAASVAAIAGALDEAPAGGTALPSEQAHRSESESSSSVSAASTDGSSDAEGTERPTFRGASAADCVVHRLSGITHKKRTDDILSCGRAVTRNFRPLKRKDIKDQPSCCIQCFKRTDGDA</sequence>
<dbReference type="InterPro" id="IPR036457">
    <property type="entry name" value="PPM-type-like_dom_sf"/>
</dbReference>
<dbReference type="Pfam" id="PF00481">
    <property type="entry name" value="PP2C"/>
    <property type="match status" value="1"/>
</dbReference>
<dbReference type="InterPro" id="IPR011990">
    <property type="entry name" value="TPR-like_helical_dom_sf"/>
</dbReference>
<accession>A0A1Q9CWN1</accession>
<comment type="caution">
    <text evidence="6">The sequence shown here is derived from an EMBL/GenBank/DDBJ whole genome shotgun (WGS) entry which is preliminary data.</text>
</comment>
<dbReference type="InterPro" id="IPR002885">
    <property type="entry name" value="PPR_rpt"/>
</dbReference>
<name>A0A1Q9CWN1_SYMMI</name>
<dbReference type="PROSITE" id="PS50076">
    <property type="entry name" value="DNAJ_2"/>
    <property type="match status" value="1"/>
</dbReference>
<reference evidence="6 7" key="1">
    <citation type="submission" date="2016-02" db="EMBL/GenBank/DDBJ databases">
        <title>Genome analysis of coral dinoflagellate symbionts highlights evolutionary adaptations to a symbiotic lifestyle.</title>
        <authorList>
            <person name="Aranda M."/>
            <person name="Li Y."/>
            <person name="Liew Y.J."/>
            <person name="Baumgarten S."/>
            <person name="Simakov O."/>
            <person name="Wilson M."/>
            <person name="Piel J."/>
            <person name="Ashoor H."/>
            <person name="Bougouffa S."/>
            <person name="Bajic V.B."/>
            <person name="Ryu T."/>
            <person name="Ravasi T."/>
            <person name="Bayer T."/>
            <person name="Micklem G."/>
            <person name="Kim H."/>
            <person name="Bhak J."/>
            <person name="Lajeunesse T.C."/>
            <person name="Voolstra C.R."/>
        </authorList>
    </citation>
    <scope>NUCLEOTIDE SEQUENCE [LARGE SCALE GENOMIC DNA]</scope>
    <source>
        <strain evidence="6 7">CCMP2467</strain>
    </source>
</reference>
<feature type="region of interest" description="Disordered" evidence="3">
    <location>
        <begin position="1"/>
        <end position="35"/>
    </location>
</feature>
<protein>
    <submittedName>
        <fullName evidence="6">Pentatricopeptide repeat-containing protein</fullName>
    </submittedName>
</protein>
<evidence type="ECO:0000259" key="4">
    <source>
        <dbReference type="PROSITE" id="PS50076"/>
    </source>
</evidence>